<evidence type="ECO:0000256" key="13">
    <source>
        <dbReference type="SAM" id="MobiDB-lite"/>
    </source>
</evidence>
<accession>A0ABR3J3D3</accession>
<comment type="caution">
    <text evidence="14">The sequence shown here is derived from an EMBL/GenBank/DDBJ whole genome shotgun (WGS) entry which is preliminary data.</text>
</comment>
<evidence type="ECO:0000256" key="10">
    <source>
        <dbReference type="ARBA" id="ARBA00022989"/>
    </source>
</evidence>
<protein>
    <recommendedName>
        <fullName evidence="4">NADH dehydrogenase [ubiquinone] 1 alpha subcomplex subunit 1</fullName>
    </recommendedName>
</protein>
<comment type="function">
    <text evidence="1">Accessory subunit of the mitochondrial membrane respiratory chain NADH dehydrogenase (Complex I), that is believed not to be involved in catalysis. Complex I functions in the transfer of electrons from NADH to the respiratory chain. The immediate electron acceptor for the enzyme is believed to be ubiquinone.</text>
</comment>
<dbReference type="InterPro" id="IPR017384">
    <property type="entry name" value="NADH_Ub_cplx-1_asu_su-1"/>
</dbReference>
<evidence type="ECO:0000256" key="8">
    <source>
        <dbReference type="ARBA" id="ARBA00022792"/>
    </source>
</evidence>
<dbReference type="Pfam" id="PF15879">
    <property type="entry name" value="MWFE"/>
    <property type="match status" value="1"/>
</dbReference>
<name>A0ABR3J3D3_9AGAR</name>
<evidence type="ECO:0000256" key="7">
    <source>
        <dbReference type="ARBA" id="ARBA00022692"/>
    </source>
</evidence>
<evidence type="ECO:0000256" key="1">
    <source>
        <dbReference type="ARBA" id="ARBA00003195"/>
    </source>
</evidence>
<evidence type="ECO:0000256" key="9">
    <source>
        <dbReference type="ARBA" id="ARBA00022982"/>
    </source>
</evidence>
<evidence type="ECO:0000256" key="3">
    <source>
        <dbReference type="ARBA" id="ARBA00009960"/>
    </source>
</evidence>
<sequence>MFGAAGTLFNASTRAQNLGKPGRYGIDKWEEMMLRRDERLTGHRRGQTSDTKAPEGYATSSVWDTERVL</sequence>
<keyword evidence="15" id="KW-1185">Reference proteome</keyword>
<evidence type="ECO:0000313" key="14">
    <source>
        <dbReference type="EMBL" id="KAL0950067.1"/>
    </source>
</evidence>
<keyword evidence="6" id="KW-0679">Respiratory chain</keyword>
<feature type="region of interest" description="Disordered" evidence="13">
    <location>
        <begin position="37"/>
        <end position="69"/>
    </location>
</feature>
<organism evidence="14 15">
    <name type="scientific">Hohenbuehelia grisea</name>
    <dbReference type="NCBI Taxonomy" id="104357"/>
    <lineage>
        <taxon>Eukaryota</taxon>
        <taxon>Fungi</taxon>
        <taxon>Dikarya</taxon>
        <taxon>Basidiomycota</taxon>
        <taxon>Agaricomycotina</taxon>
        <taxon>Agaricomycetes</taxon>
        <taxon>Agaricomycetidae</taxon>
        <taxon>Agaricales</taxon>
        <taxon>Pleurotineae</taxon>
        <taxon>Pleurotaceae</taxon>
        <taxon>Hohenbuehelia</taxon>
    </lineage>
</organism>
<reference evidence="15" key="1">
    <citation type="submission" date="2024-06" db="EMBL/GenBank/DDBJ databases">
        <title>Multi-omics analyses provide insights into the biosynthesis of the anticancer antibiotic pleurotin in Hohenbuehelia grisea.</title>
        <authorList>
            <person name="Weaver J.A."/>
            <person name="Alberti F."/>
        </authorList>
    </citation>
    <scope>NUCLEOTIDE SEQUENCE [LARGE SCALE GENOMIC DNA]</scope>
    <source>
        <strain evidence="15">T-177</strain>
    </source>
</reference>
<keyword evidence="7" id="KW-0812">Transmembrane</keyword>
<comment type="subcellular location">
    <subcellularLocation>
        <location evidence="2">Mitochondrion inner membrane</location>
        <topology evidence="2">Single-pass membrane protein</topology>
        <orientation evidence="2">Matrix side</orientation>
    </subcellularLocation>
</comment>
<dbReference type="Proteomes" id="UP001556367">
    <property type="component" value="Unassembled WGS sequence"/>
</dbReference>
<feature type="region of interest" description="Disordered" evidence="13">
    <location>
        <begin position="1"/>
        <end position="22"/>
    </location>
</feature>
<dbReference type="PANTHER" id="PTHR17098">
    <property type="entry name" value="NADH-UBIQUINONE OXIDOREDUCTASE MWFE SUBUNIT"/>
    <property type="match status" value="1"/>
</dbReference>
<keyword evidence="12" id="KW-0472">Membrane</keyword>
<evidence type="ECO:0000313" key="15">
    <source>
        <dbReference type="Proteomes" id="UP001556367"/>
    </source>
</evidence>
<keyword evidence="5" id="KW-0813">Transport</keyword>
<keyword evidence="8" id="KW-0999">Mitochondrion inner membrane</keyword>
<dbReference type="PANTHER" id="PTHR17098:SF2">
    <property type="entry name" value="NADH DEHYDROGENASE [UBIQUINONE] 1 ALPHA SUBCOMPLEX SUBUNIT 1"/>
    <property type="match status" value="1"/>
</dbReference>
<comment type="similarity">
    <text evidence="3">Belongs to the complex I NDUFA1 subunit family.</text>
</comment>
<evidence type="ECO:0000256" key="6">
    <source>
        <dbReference type="ARBA" id="ARBA00022660"/>
    </source>
</evidence>
<evidence type="ECO:0000256" key="2">
    <source>
        <dbReference type="ARBA" id="ARBA00004298"/>
    </source>
</evidence>
<dbReference type="EMBL" id="JASNQZ010000012">
    <property type="protein sequence ID" value="KAL0950067.1"/>
    <property type="molecule type" value="Genomic_DNA"/>
</dbReference>
<evidence type="ECO:0000256" key="4">
    <source>
        <dbReference type="ARBA" id="ARBA00016392"/>
    </source>
</evidence>
<proteinExistence type="inferred from homology"/>
<keyword evidence="11" id="KW-0496">Mitochondrion</keyword>
<evidence type="ECO:0000256" key="12">
    <source>
        <dbReference type="ARBA" id="ARBA00023136"/>
    </source>
</evidence>
<keyword evidence="10" id="KW-1133">Transmembrane helix</keyword>
<evidence type="ECO:0000256" key="5">
    <source>
        <dbReference type="ARBA" id="ARBA00022448"/>
    </source>
</evidence>
<keyword evidence="9" id="KW-0249">Electron transport</keyword>
<gene>
    <name evidence="14" type="ORF">HGRIS_010071</name>
</gene>
<evidence type="ECO:0000256" key="11">
    <source>
        <dbReference type="ARBA" id="ARBA00023128"/>
    </source>
</evidence>